<reference evidence="3" key="1">
    <citation type="journal article" date="2013" name="Nature">
        <title>Draft genome of the wheat A-genome progenitor Triticum urartu.</title>
        <authorList>
            <person name="Ling H.Q."/>
            <person name="Zhao S."/>
            <person name="Liu D."/>
            <person name="Wang J."/>
            <person name="Sun H."/>
            <person name="Zhang C."/>
            <person name="Fan H."/>
            <person name="Li D."/>
            <person name="Dong L."/>
            <person name="Tao Y."/>
            <person name="Gao C."/>
            <person name="Wu H."/>
            <person name="Li Y."/>
            <person name="Cui Y."/>
            <person name="Guo X."/>
            <person name="Zheng S."/>
            <person name="Wang B."/>
            <person name="Yu K."/>
            <person name="Liang Q."/>
            <person name="Yang W."/>
            <person name="Lou X."/>
            <person name="Chen J."/>
            <person name="Feng M."/>
            <person name="Jian J."/>
            <person name="Zhang X."/>
            <person name="Luo G."/>
            <person name="Jiang Y."/>
            <person name="Liu J."/>
            <person name="Wang Z."/>
            <person name="Sha Y."/>
            <person name="Zhang B."/>
            <person name="Wu H."/>
            <person name="Tang D."/>
            <person name="Shen Q."/>
            <person name="Xue P."/>
            <person name="Zou S."/>
            <person name="Wang X."/>
            <person name="Liu X."/>
            <person name="Wang F."/>
            <person name="Yang Y."/>
            <person name="An X."/>
            <person name="Dong Z."/>
            <person name="Zhang K."/>
            <person name="Zhang X."/>
            <person name="Luo M.C."/>
            <person name="Dvorak J."/>
            <person name="Tong Y."/>
            <person name="Wang J."/>
            <person name="Yang H."/>
            <person name="Li Z."/>
            <person name="Wang D."/>
            <person name="Zhang A."/>
            <person name="Wang J."/>
        </authorList>
    </citation>
    <scope>NUCLEOTIDE SEQUENCE</scope>
    <source>
        <strain evidence="3">cv. G1812</strain>
    </source>
</reference>
<dbReference type="Pfam" id="PF12274">
    <property type="entry name" value="DUF3615"/>
    <property type="match status" value="1"/>
</dbReference>
<accession>A0A8R7TT66</accession>
<evidence type="ECO:0000313" key="2">
    <source>
        <dbReference type="EnsemblPlants" id="TuG1812G0300001321.01.T01"/>
    </source>
</evidence>
<evidence type="ECO:0000313" key="3">
    <source>
        <dbReference type="Proteomes" id="UP000015106"/>
    </source>
</evidence>
<name>A0A8R7TT66_TRIUA</name>
<proteinExistence type="predicted"/>
<reference evidence="2" key="3">
    <citation type="submission" date="2022-06" db="UniProtKB">
        <authorList>
            <consortium name="EnsemblPlants"/>
        </authorList>
    </citation>
    <scope>IDENTIFICATION</scope>
</reference>
<dbReference type="EnsemblPlants" id="TuG1812G0300001321.01.T01">
    <property type="protein sequence ID" value="TuG1812G0300001321.01.T01"/>
    <property type="gene ID" value="TuG1812G0300001321.01"/>
</dbReference>
<dbReference type="AlphaFoldDB" id="A0A8R7TT66"/>
<evidence type="ECO:0000259" key="1">
    <source>
        <dbReference type="Pfam" id="PF12274"/>
    </source>
</evidence>
<feature type="domain" description="DUF3615" evidence="1">
    <location>
        <begin position="16"/>
        <end position="120"/>
    </location>
</feature>
<dbReference type="Proteomes" id="UP000015106">
    <property type="component" value="Chromosome 3"/>
</dbReference>
<reference evidence="2" key="2">
    <citation type="submission" date="2018-03" db="EMBL/GenBank/DDBJ databases">
        <title>The Triticum urartu genome reveals the dynamic nature of wheat genome evolution.</title>
        <authorList>
            <person name="Ling H."/>
            <person name="Ma B."/>
            <person name="Shi X."/>
            <person name="Liu H."/>
            <person name="Dong L."/>
            <person name="Sun H."/>
            <person name="Cao Y."/>
            <person name="Gao Q."/>
            <person name="Zheng S."/>
            <person name="Li Y."/>
            <person name="Yu Y."/>
            <person name="Du H."/>
            <person name="Qi M."/>
            <person name="Li Y."/>
            <person name="Yu H."/>
            <person name="Cui Y."/>
            <person name="Wang N."/>
            <person name="Chen C."/>
            <person name="Wu H."/>
            <person name="Zhao Y."/>
            <person name="Zhang J."/>
            <person name="Li Y."/>
            <person name="Zhou W."/>
            <person name="Zhang B."/>
            <person name="Hu W."/>
            <person name="Eijk M."/>
            <person name="Tang J."/>
            <person name="Witsenboer H."/>
            <person name="Zhao S."/>
            <person name="Li Z."/>
            <person name="Zhang A."/>
            <person name="Wang D."/>
            <person name="Liang C."/>
        </authorList>
    </citation>
    <scope>NUCLEOTIDE SEQUENCE [LARGE SCALE GENOMIC DNA]</scope>
    <source>
        <strain evidence="2">cv. G1812</strain>
    </source>
</reference>
<protein>
    <recommendedName>
        <fullName evidence="1">DUF3615 domain-containing protein</fullName>
    </recommendedName>
</protein>
<dbReference type="PANTHER" id="PTHR33326">
    <property type="entry name" value="OS05G0543800 PROTEIN"/>
    <property type="match status" value="1"/>
</dbReference>
<dbReference type="InterPro" id="IPR022059">
    <property type="entry name" value="DUF3615"/>
</dbReference>
<dbReference type="Gramene" id="TuG1812G0300001321.01.T01">
    <property type="protein sequence ID" value="TuG1812G0300001321.01.T01"/>
    <property type="gene ID" value="TuG1812G0300001321.01"/>
</dbReference>
<dbReference type="PANTHER" id="PTHR33326:SF4">
    <property type="entry name" value="OS08G0495300 PROTEIN"/>
    <property type="match status" value="1"/>
</dbReference>
<keyword evidence="3" id="KW-1185">Reference proteome</keyword>
<organism evidence="2 3">
    <name type="scientific">Triticum urartu</name>
    <name type="common">Red wild einkorn</name>
    <name type="synonym">Crithodium urartu</name>
    <dbReference type="NCBI Taxonomy" id="4572"/>
    <lineage>
        <taxon>Eukaryota</taxon>
        <taxon>Viridiplantae</taxon>
        <taxon>Streptophyta</taxon>
        <taxon>Embryophyta</taxon>
        <taxon>Tracheophyta</taxon>
        <taxon>Spermatophyta</taxon>
        <taxon>Magnoliopsida</taxon>
        <taxon>Liliopsida</taxon>
        <taxon>Poales</taxon>
        <taxon>Poaceae</taxon>
        <taxon>BOP clade</taxon>
        <taxon>Pooideae</taxon>
        <taxon>Triticodae</taxon>
        <taxon>Triticeae</taxon>
        <taxon>Triticinae</taxon>
        <taxon>Triticum</taxon>
    </lineage>
</organism>
<sequence length="152" mass="17270">KPLAFHKSHEPERLVVQALVDQYNEDHNLSGDLSYELKDLLCNQFFISENERYIHYNFSIETKGVDGFDRRTDYLFFAEGKLLQGKHHQEMVVSCIRIVEPNDNGHCYGCKNTGSIDLKHRNEADACSGGHVNGYSPVGGHPMRQDDVDSLS</sequence>